<comment type="caution">
    <text evidence="1">The sequence shown here is derived from an EMBL/GenBank/DDBJ whole genome shotgun (WGS) entry which is preliminary data.</text>
</comment>
<dbReference type="SUPFAM" id="SSF46785">
    <property type="entry name" value="Winged helix' DNA-binding domain"/>
    <property type="match status" value="1"/>
</dbReference>
<dbReference type="OrthoDB" id="9805928at2"/>
<dbReference type="Proteomes" id="UP000238042">
    <property type="component" value="Unassembled WGS sequence"/>
</dbReference>
<evidence type="ECO:0000313" key="2">
    <source>
        <dbReference type="Proteomes" id="UP000238042"/>
    </source>
</evidence>
<keyword evidence="2" id="KW-1185">Reference proteome</keyword>
<dbReference type="InterPro" id="IPR036390">
    <property type="entry name" value="WH_DNA-bd_sf"/>
</dbReference>
<dbReference type="Gene3D" id="1.10.10.10">
    <property type="entry name" value="Winged helix-like DNA-binding domain superfamily/Winged helix DNA-binding domain"/>
    <property type="match status" value="1"/>
</dbReference>
<dbReference type="InterPro" id="IPR051815">
    <property type="entry name" value="Molybdate_resp_trans_reg"/>
</dbReference>
<dbReference type="PANTHER" id="PTHR30432">
    <property type="entry name" value="TRANSCRIPTIONAL REGULATOR MODE"/>
    <property type="match status" value="1"/>
</dbReference>
<protein>
    <submittedName>
        <fullName evidence="1">Molybdenum transporter</fullName>
    </submittedName>
</protein>
<dbReference type="PANTHER" id="PTHR30432:SF1">
    <property type="entry name" value="DNA-BINDING TRANSCRIPTIONAL DUAL REGULATOR MODE"/>
    <property type="match status" value="1"/>
</dbReference>
<evidence type="ECO:0000313" key="1">
    <source>
        <dbReference type="EMBL" id="PQL91541.1"/>
    </source>
</evidence>
<accession>A0A2S8AAK6</accession>
<reference evidence="1 2" key="1">
    <citation type="submission" date="2018-02" db="EMBL/GenBank/DDBJ databases">
        <title>Genome sequences of Apibacter spp., gut symbionts of Asian honey bees.</title>
        <authorList>
            <person name="Kwong W.K."/>
            <person name="Steele M.I."/>
            <person name="Moran N.A."/>
        </authorList>
    </citation>
    <scope>NUCLEOTIDE SEQUENCE [LARGE SCALE GENOMIC DNA]</scope>
    <source>
        <strain evidence="2">wkB301</strain>
    </source>
</reference>
<dbReference type="EMBL" id="PSZM01000040">
    <property type="protein sequence ID" value="PQL91541.1"/>
    <property type="molecule type" value="Genomic_DNA"/>
</dbReference>
<organism evidence="1 2">
    <name type="scientific">Apibacter adventoris</name>
    <dbReference type="NCBI Taxonomy" id="1679466"/>
    <lineage>
        <taxon>Bacteria</taxon>
        <taxon>Pseudomonadati</taxon>
        <taxon>Bacteroidota</taxon>
        <taxon>Flavobacteriia</taxon>
        <taxon>Flavobacteriales</taxon>
        <taxon>Weeksellaceae</taxon>
        <taxon>Apibacter</taxon>
    </lineage>
</organism>
<dbReference type="AlphaFoldDB" id="A0A2S8AAK6"/>
<proteinExistence type="predicted"/>
<sequence>MMENLKIEGFIWIESSEGLKIGKGRAMLLEYIEKSGSIAEAARQIKIPYRKAWNMIKEMNKNNSEALVIKTIGGKDGGSSELTKEGKRLLLEYKRLSNKFIQFKKEQI</sequence>
<gene>
    <name evidence="1" type="ORF">C4S77_06945</name>
</gene>
<name>A0A2S8AAK6_9FLAO</name>
<dbReference type="InterPro" id="IPR036388">
    <property type="entry name" value="WH-like_DNA-bd_sf"/>
</dbReference>